<evidence type="ECO:0000256" key="2">
    <source>
        <dbReference type="ARBA" id="ARBA00022527"/>
    </source>
</evidence>
<dbReference type="SUPFAM" id="SSF56112">
    <property type="entry name" value="Protein kinase-like (PK-like)"/>
    <property type="match status" value="1"/>
</dbReference>
<dbReference type="PROSITE" id="PS50011">
    <property type="entry name" value="PROTEIN_KINASE_DOM"/>
    <property type="match status" value="1"/>
</dbReference>
<evidence type="ECO:0000313" key="10">
    <source>
        <dbReference type="Proteomes" id="UP000750334"/>
    </source>
</evidence>
<accession>A0A9P7BBD4</accession>
<protein>
    <recommendedName>
        <fullName evidence="8">Protein kinase domain-containing protein</fullName>
    </recommendedName>
</protein>
<evidence type="ECO:0000256" key="3">
    <source>
        <dbReference type="ARBA" id="ARBA00022679"/>
    </source>
</evidence>
<keyword evidence="2" id="KW-0723">Serine/threonine-protein kinase</keyword>
<dbReference type="OrthoDB" id="2158884at2759"/>
<organism evidence="9 10">
    <name type="scientific">Maudiozyma exigua</name>
    <name type="common">Yeast</name>
    <name type="synonym">Kazachstania exigua</name>
    <dbReference type="NCBI Taxonomy" id="34358"/>
    <lineage>
        <taxon>Eukaryota</taxon>
        <taxon>Fungi</taxon>
        <taxon>Dikarya</taxon>
        <taxon>Ascomycota</taxon>
        <taxon>Saccharomycotina</taxon>
        <taxon>Saccharomycetes</taxon>
        <taxon>Saccharomycetales</taxon>
        <taxon>Saccharomycetaceae</taxon>
        <taxon>Maudiozyma</taxon>
    </lineage>
</organism>
<keyword evidence="10" id="KW-1185">Reference proteome</keyword>
<dbReference type="InterPro" id="IPR050117">
    <property type="entry name" value="MAPK"/>
</dbReference>
<comment type="similarity">
    <text evidence="1">Belongs to the protein kinase superfamily. CMGC Ser/Thr protein kinase family. CDC2/CDKX subfamily.</text>
</comment>
<dbReference type="InterPro" id="IPR008271">
    <property type="entry name" value="Ser/Thr_kinase_AS"/>
</dbReference>
<evidence type="ECO:0000256" key="1">
    <source>
        <dbReference type="ARBA" id="ARBA00006485"/>
    </source>
</evidence>
<keyword evidence="3" id="KW-0808">Transferase</keyword>
<dbReference type="GO" id="GO:0005524">
    <property type="term" value="F:ATP binding"/>
    <property type="evidence" value="ECO:0007669"/>
    <property type="project" value="UniProtKB-KW"/>
</dbReference>
<keyword evidence="5" id="KW-0418">Kinase</keyword>
<feature type="region of interest" description="Disordered" evidence="7">
    <location>
        <begin position="485"/>
        <end position="521"/>
    </location>
</feature>
<feature type="compositionally biased region" description="Acidic residues" evidence="7">
    <location>
        <begin position="490"/>
        <end position="504"/>
    </location>
</feature>
<gene>
    <name evidence="9" type="ORF">C6P45_004705</name>
</gene>
<dbReference type="PANTHER" id="PTHR24055">
    <property type="entry name" value="MITOGEN-ACTIVATED PROTEIN KINASE"/>
    <property type="match status" value="1"/>
</dbReference>
<dbReference type="PROSITE" id="PS00108">
    <property type="entry name" value="PROTEIN_KINASE_ST"/>
    <property type="match status" value="1"/>
</dbReference>
<evidence type="ECO:0000256" key="7">
    <source>
        <dbReference type="SAM" id="MobiDB-lite"/>
    </source>
</evidence>
<sequence>MTVNLSNSKNGNSSNNNINNVSITIPPDIDNPPSYLPLKSLNNRYQLLEKLGTGSFGSVILAKANFDIATMNNDNDSNINLMFKNTMIYQSNKISNNHSFGNYMTQKQNLVAIKTMMTKLNTLHDYTRVSEIKFILSIPTNKHIIQIFEIFIDNINFQLHIVMESMEQNLYQLMKNRRHCYFSIPTLKSILAQILEGIKHIHSYNYFHRDIKPENILVSTSTSYFDKNWLSKGLYEHNYVVKLADFGLARNVSNRSPYTEYVSTRWYRSPEILLRNGFYSKPIDIWAFGCVAVEVANFKPLFPGSDEMDQIWKILQILGTPTDNNLNLKDYPEAPGGRWDHIEILAKNLELEIPYIEGISINPFLSSTQLSDLIDVVKNCLLWDPELRMTAEQLSQMSFFKDTLLQTDEEENINFLSNKDQAMMFAGIKADKQFPNNNNNNNKDIIRFQPKNYIPCVPQQIYDGDNILNDNIINNEQMFMDFERDSSPSLEDDDDDDDDDDVEDTENKVSDENEDEDSSGKIFEENIHIQNRLLPANINHHDQFGNGKNYQINSNIAEPSQNYSDQDPITDDVTRLLSSYKINKDIPTSDYYTPDDGLNNIRRISDDIDIITKDNSGDFFNDYSMDTPLLNNKKQDKGSEMLQYVFQNSNGNNNADLEQHRSTQHINNNNGTRALKIANIDHTIFSDSNQLSSQYDGKQDESNANFTFHQMTPRSYFNNHDNNNREYTTSHIICSKDDITNNKNWSKFASSNSEANTNTFFGNVTF</sequence>
<dbReference type="AlphaFoldDB" id="A0A9P7BBD4"/>
<dbReference type="Proteomes" id="UP000750334">
    <property type="component" value="Unassembled WGS sequence"/>
</dbReference>
<name>A0A9P7BBD4_MAUEX</name>
<dbReference type="SMART" id="SM00220">
    <property type="entry name" value="S_TKc"/>
    <property type="match status" value="1"/>
</dbReference>
<dbReference type="InterPro" id="IPR011009">
    <property type="entry name" value="Kinase-like_dom_sf"/>
</dbReference>
<keyword evidence="4" id="KW-0547">Nucleotide-binding</keyword>
<keyword evidence="6" id="KW-0067">ATP-binding</keyword>
<dbReference type="GO" id="GO:0004674">
    <property type="term" value="F:protein serine/threonine kinase activity"/>
    <property type="evidence" value="ECO:0007669"/>
    <property type="project" value="UniProtKB-KW"/>
</dbReference>
<reference evidence="9 10" key="1">
    <citation type="submission" date="2020-11" db="EMBL/GenBank/DDBJ databases">
        <title>Kefir isolates.</title>
        <authorList>
            <person name="Marcisauskas S."/>
            <person name="Kim Y."/>
            <person name="Blasche S."/>
        </authorList>
    </citation>
    <scope>NUCLEOTIDE SEQUENCE [LARGE SCALE GENOMIC DNA]</scope>
    <source>
        <strain evidence="9 10">OG2</strain>
    </source>
</reference>
<dbReference type="Gene3D" id="3.30.200.20">
    <property type="entry name" value="Phosphorylase Kinase, domain 1"/>
    <property type="match status" value="1"/>
</dbReference>
<evidence type="ECO:0000256" key="5">
    <source>
        <dbReference type="ARBA" id="ARBA00022777"/>
    </source>
</evidence>
<evidence type="ECO:0000256" key="6">
    <source>
        <dbReference type="ARBA" id="ARBA00022840"/>
    </source>
</evidence>
<proteinExistence type="inferred from homology"/>
<dbReference type="FunFam" id="1.10.510.10:FF:000624">
    <property type="entry name" value="Mitogen-activated protein kinase"/>
    <property type="match status" value="1"/>
</dbReference>
<comment type="caution">
    <text evidence="9">The sequence shown here is derived from an EMBL/GenBank/DDBJ whole genome shotgun (WGS) entry which is preliminary data.</text>
</comment>
<dbReference type="EMBL" id="PUHR01000069">
    <property type="protein sequence ID" value="KAG0668353.1"/>
    <property type="molecule type" value="Genomic_DNA"/>
</dbReference>
<feature type="domain" description="Protein kinase" evidence="8">
    <location>
        <begin position="45"/>
        <end position="400"/>
    </location>
</feature>
<evidence type="ECO:0000256" key="4">
    <source>
        <dbReference type="ARBA" id="ARBA00022741"/>
    </source>
</evidence>
<dbReference type="InterPro" id="IPR000719">
    <property type="entry name" value="Prot_kinase_dom"/>
</dbReference>
<dbReference type="Gene3D" id="1.10.510.10">
    <property type="entry name" value="Transferase(Phosphotransferase) domain 1"/>
    <property type="match status" value="1"/>
</dbReference>
<evidence type="ECO:0000313" key="9">
    <source>
        <dbReference type="EMBL" id="KAG0668353.1"/>
    </source>
</evidence>
<evidence type="ECO:0000259" key="8">
    <source>
        <dbReference type="PROSITE" id="PS50011"/>
    </source>
</evidence>
<dbReference type="Pfam" id="PF00069">
    <property type="entry name" value="Pkinase"/>
    <property type="match status" value="1"/>
</dbReference>